<dbReference type="PANTHER" id="PTHR15441:SF2">
    <property type="entry name" value="RIBONUCLEASE P_MRP PROTEIN SUBUNIT POP5"/>
    <property type="match status" value="1"/>
</dbReference>
<dbReference type="GO" id="GO:0005730">
    <property type="term" value="C:nucleolus"/>
    <property type="evidence" value="ECO:0007669"/>
    <property type="project" value="TreeGrafter"/>
</dbReference>
<accession>A0A9W7YBX2</accession>
<dbReference type="SUPFAM" id="SSF160350">
    <property type="entry name" value="Rnp2-like"/>
    <property type="match status" value="1"/>
</dbReference>
<dbReference type="AlphaFoldDB" id="A0A9W7YBX2"/>
<keyword evidence="2" id="KW-0819">tRNA processing</keyword>
<evidence type="ECO:0000256" key="2">
    <source>
        <dbReference type="ARBA" id="ARBA00022694"/>
    </source>
</evidence>
<dbReference type="GO" id="GO:0001682">
    <property type="term" value="P:tRNA 5'-leader removal"/>
    <property type="evidence" value="ECO:0007669"/>
    <property type="project" value="InterPro"/>
</dbReference>
<dbReference type="EMBL" id="JANBOI010000375">
    <property type="protein sequence ID" value="KAJ1731029.1"/>
    <property type="molecule type" value="Genomic_DNA"/>
</dbReference>
<dbReference type="PANTHER" id="PTHR15441">
    <property type="entry name" value="RIBONUCLEASE P PROTEIN SUBUNIT P14"/>
    <property type="match status" value="1"/>
</dbReference>
<evidence type="ECO:0000256" key="1">
    <source>
        <dbReference type="ARBA" id="ARBA00010800"/>
    </source>
</evidence>
<proteinExistence type="inferred from homology"/>
<comment type="caution">
    <text evidence="3">The sequence shown here is derived from an EMBL/GenBank/DDBJ whole genome shotgun (WGS) entry which is preliminary data.</text>
</comment>
<sequence length="173" mass="18926">MVRFKNRYVCFELLFEPPADPACAARTSRPGQSQAPPVLSAKSISQLVRDCVKLSFGDSGAGHVLMGTQVKYFNARTCMGIIKVPRDHCRMVLAAMVLATHVNKRPCTVCVRHVSGTIKKCQKAAIRVDRELIIAWHQQQRVRAASGEAPPVSNSALSQLLQESASQISALEL</sequence>
<name>A0A9W7YBX2_9FUNG</name>
<reference evidence="3" key="1">
    <citation type="submission" date="2022-07" db="EMBL/GenBank/DDBJ databases">
        <title>Phylogenomic reconstructions and comparative analyses of Kickxellomycotina fungi.</title>
        <authorList>
            <person name="Reynolds N.K."/>
            <person name="Stajich J.E."/>
            <person name="Barry K."/>
            <person name="Grigoriev I.V."/>
            <person name="Crous P."/>
            <person name="Smith M.E."/>
        </authorList>
    </citation>
    <scope>NUCLEOTIDE SEQUENCE</scope>
    <source>
        <strain evidence="3">BCRC 34381</strain>
    </source>
</reference>
<dbReference type="GO" id="GO:0004526">
    <property type="term" value="F:ribonuclease P activity"/>
    <property type="evidence" value="ECO:0007669"/>
    <property type="project" value="UniProtKB-EC"/>
</dbReference>
<dbReference type="GO" id="GO:0033204">
    <property type="term" value="F:ribonuclease P RNA binding"/>
    <property type="evidence" value="ECO:0007669"/>
    <property type="project" value="TreeGrafter"/>
</dbReference>
<dbReference type="GO" id="GO:0000172">
    <property type="term" value="C:ribonuclease MRP complex"/>
    <property type="evidence" value="ECO:0007669"/>
    <property type="project" value="TreeGrafter"/>
</dbReference>
<dbReference type="Gene3D" id="3.30.70.3250">
    <property type="entry name" value="Ribonuclease P, Pop5 subunit"/>
    <property type="match status" value="1"/>
</dbReference>
<dbReference type="EC" id="3.1.26.5" evidence="3"/>
<protein>
    <submittedName>
        <fullName evidence="3">RNA-binding protein pop5</fullName>
        <ecNumber evidence="3">3.1.26.5</ecNumber>
    </submittedName>
</protein>
<dbReference type="InterPro" id="IPR002759">
    <property type="entry name" value="Pop5/Rpp14/Rnp2-like"/>
</dbReference>
<dbReference type="GO" id="GO:0030681">
    <property type="term" value="C:multimeric ribonuclease P complex"/>
    <property type="evidence" value="ECO:0007669"/>
    <property type="project" value="TreeGrafter"/>
</dbReference>
<evidence type="ECO:0000313" key="4">
    <source>
        <dbReference type="Proteomes" id="UP001143981"/>
    </source>
</evidence>
<dbReference type="InterPro" id="IPR038085">
    <property type="entry name" value="Rnp2-like_sf"/>
</dbReference>
<gene>
    <name evidence="3" type="primary">POP5</name>
    <name evidence="3" type="ORF">LPJ61_002731</name>
</gene>
<dbReference type="OrthoDB" id="24745at2759"/>
<evidence type="ECO:0000313" key="3">
    <source>
        <dbReference type="EMBL" id="KAJ1731029.1"/>
    </source>
</evidence>
<dbReference type="Proteomes" id="UP001143981">
    <property type="component" value="Unassembled WGS sequence"/>
</dbReference>
<keyword evidence="4" id="KW-1185">Reference proteome</keyword>
<keyword evidence="3" id="KW-0378">Hydrolase</keyword>
<dbReference type="Pfam" id="PF01900">
    <property type="entry name" value="RNase_P_Rpp14"/>
    <property type="match status" value="1"/>
</dbReference>
<comment type="similarity">
    <text evidence="1">Belongs to the eukaryotic/archaeal RNase P protein component 2 family.</text>
</comment>
<organism evidence="3 4">
    <name type="scientific">Coemansia biformis</name>
    <dbReference type="NCBI Taxonomy" id="1286918"/>
    <lineage>
        <taxon>Eukaryota</taxon>
        <taxon>Fungi</taxon>
        <taxon>Fungi incertae sedis</taxon>
        <taxon>Zoopagomycota</taxon>
        <taxon>Kickxellomycotina</taxon>
        <taxon>Kickxellomycetes</taxon>
        <taxon>Kickxellales</taxon>
        <taxon>Kickxellaceae</taxon>
        <taxon>Coemansia</taxon>
    </lineage>
</organism>